<dbReference type="GO" id="GO:0005886">
    <property type="term" value="C:plasma membrane"/>
    <property type="evidence" value="ECO:0007669"/>
    <property type="project" value="UniProtKB-SubCell"/>
</dbReference>
<evidence type="ECO:0000256" key="8">
    <source>
        <dbReference type="ARBA" id="ARBA00022927"/>
    </source>
</evidence>
<keyword evidence="9" id="KW-0472">Membrane</keyword>
<evidence type="ECO:0000256" key="9">
    <source>
        <dbReference type="ARBA" id="ARBA00023136"/>
    </source>
</evidence>
<feature type="coiled-coil region" evidence="11">
    <location>
        <begin position="111"/>
        <end position="138"/>
    </location>
</feature>
<dbReference type="GO" id="GO:0015031">
    <property type="term" value="P:protein transport"/>
    <property type="evidence" value="ECO:0007669"/>
    <property type="project" value="UniProtKB-KW"/>
</dbReference>
<keyword evidence="12" id="KW-0969">Cilium</keyword>
<keyword evidence="5" id="KW-1003">Cell membrane</keyword>
<evidence type="ECO:0000256" key="11">
    <source>
        <dbReference type="SAM" id="Coils"/>
    </source>
</evidence>
<evidence type="ECO:0000256" key="1">
    <source>
        <dbReference type="ARBA" id="ARBA00004413"/>
    </source>
</evidence>
<accession>A0A3P3QPS4</accession>
<feature type="coiled-coil region" evidence="11">
    <location>
        <begin position="3"/>
        <end position="37"/>
    </location>
</feature>
<dbReference type="GO" id="GO:0009288">
    <property type="term" value="C:bacterial-type flagellum"/>
    <property type="evidence" value="ECO:0007669"/>
    <property type="project" value="InterPro"/>
</dbReference>
<dbReference type="AlphaFoldDB" id="A0A3P3QPS4"/>
<evidence type="ECO:0000256" key="10">
    <source>
        <dbReference type="ARBA" id="ARBA00023225"/>
    </source>
</evidence>
<keyword evidence="13" id="KW-1185">Reference proteome</keyword>
<dbReference type="EMBL" id="RRCF01000001">
    <property type="protein sequence ID" value="RRJ23174.1"/>
    <property type="molecule type" value="Genomic_DNA"/>
</dbReference>
<evidence type="ECO:0000256" key="6">
    <source>
        <dbReference type="ARBA" id="ARBA00022500"/>
    </source>
</evidence>
<dbReference type="Proteomes" id="UP000276260">
    <property type="component" value="Unassembled WGS sequence"/>
</dbReference>
<protein>
    <recommendedName>
        <fullName evidence="3">Flagellar FliJ protein</fullName>
    </recommendedName>
</protein>
<dbReference type="PANTHER" id="PTHR38786">
    <property type="entry name" value="FLAGELLAR FLIJ PROTEIN"/>
    <property type="match status" value="1"/>
</dbReference>
<dbReference type="GO" id="GO:0006935">
    <property type="term" value="P:chemotaxis"/>
    <property type="evidence" value="ECO:0007669"/>
    <property type="project" value="UniProtKB-KW"/>
</dbReference>
<evidence type="ECO:0000256" key="5">
    <source>
        <dbReference type="ARBA" id="ARBA00022475"/>
    </source>
</evidence>
<reference evidence="12 13" key="1">
    <citation type="submission" date="2018-11" db="EMBL/GenBank/DDBJ databases">
        <title>Draft genome analysis of Rheinheimera mesophila isolated from an industrial waste site.</title>
        <authorList>
            <person name="Yu Q."/>
            <person name="Qi Y."/>
            <person name="Zhang H."/>
            <person name="Lu Y."/>
            <person name="Pu J."/>
        </authorList>
    </citation>
    <scope>NUCLEOTIDE SEQUENCE [LARGE SCALE GENOMIC DNA]</scope>
    <source>
        <strain evidence="12 13">IITR13</strain>
    </source>
</reference>
<keyword evidence="4" id="KW-0813">Transport</keyword>
<dbReference type="GO" id="GO:0071973">
    <property type="term" value="P:bacterial-type flagellum-dependent cell motility"/>
    <property type="evidence" value="ECO:0007669"/>
    <property type="project" value="InterPro"/>
</dbReference>
<sequence length="146" mass="17219">MALAQLQLLVKVQQEKEDKLQAQYRAALQNYQSMQQKYQGLADYRIEYVQQTQSRGQEGMASRQFNQYLNFIGKLDAALTAQQQYVQQAKANADQRLQQLLAMQKKRKAMEILIERELAEIQRKADRQEQKMLDEIATQQFFRRVS</sequence>
<evidence type="ECO:0000313" key="12">
    <source>
        <dbReference type="EMBL" id="RRJ23174.1"/>
    </source>
</evidence>
<keyword evidence="6" id="KW-0145">Chemotaxis</keyword>
<evidence type="ECO:0000313" key="13">
    <source>
        <dbReference type="Proteomes" id="UP000276260"/>
    </source>
</evidence>
<dbReference type="PANTHER" id="PTHR38786:SF1">
    <property type="entry name" value="FLAGELLAR FLIJ PROTEIN"/>
    <property type="match status" value="1"/>
</dbReference>
<keyword evidence="12" id="KW-0282">Flagellum</keyword>
<evidence type="ECO:0000256" key="7">
    <source>
        <dbReference type="ARBA" id="ARBA00022795"/>
    </source>
</evidence>
<dbReference type="OrthoDB" id="7063004at2"/>
<comment type="caution">
    <text evidence="12">The sequence shown here is derived from an EMBL/GenBank/DDBJ whole genome shotgun (WGS) entry which is preliminary data.</text>
</comment>
<evidence type="ECO:0000256" key="3">
    <source>
        <dbReference type="ARBA" id="ARBA00020392"/>
    </source>
</evidence>
<keyword evidence="11" id="KW-0175">Coiled coil</keyword>
<keyword evidence="12" id="KW-0966">Cell projection</keyword>
<comment type="similarity">
    <text evidence="2">Belongs to the FliJ family.</text>
</comment>
<dbReference type="Pfam" id="PF02050">
    <property type="entry name" value="FliJ"/>
    <property type="match status" value="1"/>
</dbReference>
<dbReference type="InterPro" id="IPR053716">
    <property type="entry name" value="Flag_assembly_chemotaxis_eff"/>
</dbReference>
<dbReference type="Gene3D" id="1.10.287.1700">
    <property type="match status" value="1"/>
</dbReference>
<evidence type="ECO:0000256" key="4">
    <source>
        <dbReference type="ARBA" id="ARBA00022448"/>
    </source>
</evidence>
<gene>
    <name evidence="12" type="primary">fliJ</name>
    <name evidence="12" type="ORF">EIK76_03560</name>
</gene>
<organism evidence="12 13">
    <name type="scientific">Rheinheimera mesophila</name>
    <dbReference type="NCBI Taxonomy" id="1547515"/>
    <lineage>
        <taxon>Bacteria</taxon>
        <taxon>Pseudomonadati</taxon>
        <taxon>Pseudomonadota</taxon>
        <taxon>Gammaproteobacteria</taxon>
        <taxon>Chromatiales</taxon>
        <taxon>Chromatiaceae</taxon>
        <taxon>Rheinheimera</taxon>
    </lineage>
</organism>
<dbReference type="GO" id="GO:0044781">
    <property type="term" value="P:bacterial-type flagellum organization"/>
    <property type="evidence" value="ECO:0007669"/>
    <property type="project" value="UniProtKB-KW"/>
</dbReference>
<dbReference type="RefSeq" id="WP_046520353.1">
    <property type="nucleotide sequence ID" value="NZ_LAVS01000033.1"/>
</dbReference>
<evidence type="ECO:0000256" key="2">
    <source>
        <dbReference type="ARBA" id="ARBA00010004"/>
    </source>
</evidence>
<proteinExistence type="inferred from homology"/>
<keyword evidence="10" id="KW-1006">Bacterial flagellum protein export</keyword>
<dbReference type="InterPro" id="IPR052570">
    <property type="entry name" value="FliJ"/>
</dbReference>
<comment type="subcellular location">
    <subcellularLocation>
        <location evidence="1">Cell membrane</location>
        <topology evidence="1">Peripheral membrane protein</topology>
        <orientation evidence="1">Cytoplasmic side</orientation>
    </subcellularLocation>
</comment>
<dbReference type="NCBIfam" id="TIGR02473">
    <property type="entry name" value="flagell_FliJ"/>
    <property type="match status" value="1"/>
</dbReference>
<keyword evidence="8" id="KW-0653">Protein transport</keyword>
<name>A0A3P3QPS4_9GAMM</name>
<dbReference type="InterPro" id="IPR012823">
    <property type="entry name" value="Flagell_FliJ"/>
</dbReference>
<keyword evidence="7" id="KW-1005">Bacterial flagellum biogenesis</keyword>